<sequence>MEMRVKVISVSAQSSAFPGRGAEVDGVPPEADIEIVHGLGQGQLVRADLLSGEEIAGGPGGFYQVL</sequence>
<protein>
    <submittedName>
        <fullName evidence="1">Uncharacterized protein</fullName>
    </submittedName>
</protein>
<dbReference type="RefSeq" id="WP_382421144.1">
    <property type="nucleotide sequence ID" value="NZ_JBHSCW010000002.1"/>
</dbReference>
<comment type="caution">
    <text evidence="1">The sequence shown here is derived from an EMBL/GenBank/DDBJ whole genome shotgun (WGS) entry which is preliminary data.</text>
</comment>
<reference evidence="2" key="1">
    <citation type="journal article" date="2019" name="Int. J. Syst. Evol. Microbiol.">
        <title>The Global Catalogue of Microorganisms (GCM) 10K type strain sequencing project: providing services to taxonomists for standard genome sequencing and annotation.</title>
        <authorList>
            <consortium name="The Broad Institute Genomics Platform"/>
            <consortium name="The Broad Institute Genome Sequencing Center for Infectious Disease"/>
            <person name="Wu L."/>
            <person name="Ma J."/>
        </authorList>
    </citation>
    <scope>NUCLEOTIDE SEQUENCE [LARGE SCALE GENOMIC DNA]</scope>
    <source>
        <strain evidence="2">CECT 8472</strain>
    </source>
</reference>
<organism evidence="1 2">
    <name type="scientific">Fodinicurvata halophila</name>
    <dbReference type="NCBI Taxonomy" id="1419723"/>
    <lineage>
        <taxon>Bacteria</taxon>
        <taxon>Pseudomonadati</taxon>
        <taxon>Pseudomonadota</taxon>
        <taxon>Alphaproteobacteria</taxon>
        <taxon>Rhodospirillales</taxon>
        <taxon>Rhodovibrionaceae</taxon>
        <taxon>Fodinicurvata</taxon>
    </lineage>
</organism>
<evidence type="ECO:0000313" key="1">
    <source>
        <dbReference type="EMBL" id="MFC4350805.1"/>
    </source>
</evidence>
<accession>A0ABV8UIR3</accession>
<proteinExistence type="predicted"/>
<evidence type="ECO:0000313" key="2">
    <source>
        <dbReference type="Proteomes" id="UP001595799"/>
    </source>
</evidence>
<keyword evidence="2" id="KW-1185">Reference proteome</keyword>
<dbReference type="Proteomes" id="UP001595799">
    <property type="component" value="Unassembled WGS sequence"/>
</dbReference>
<name>A0ABV8UIR3_9PROT</name>
<dbReference type="EMBL" id="JBHSCW010000002">
    <property type="protein sequence ID" value="MFC4350805.1"/>
    <property type="molecule type" value="Genomic_DNA"/>
</dbReference>
<gene>
    <name evidence="1" type="ORF">ACFOW6_04525</name>
</gene>